<name>A0A9P9JHP0_9HYPO</name>
<keyword evidence="2" id="KW-1185">Reference proteome</keyword>
<evidence type="ECO:0000313" key="1">
    <source>
        <dbReference type="EMBL" id="KAH7159415.1"/>
    </source>
</evidence>
<dbReference type="OrthoDB" id="3468019at2759"/>
<dbReference type="SUPFAM" id="SSF54427">
    <property type="entry name" value="NTF2-like"/>
    <property type="match status" value="1"/>
</dbReference>
<accession>A0A9P9JHP0</accession>
<dbReference type="EMBL" id="JAGMUU010000002">
    <property type="protein sequence ID" value="KAH7159415.1"/>
    <property type="molecule type" value="Genomic_DNA"/>
</dbReference>
<protein>
    <recommendedName>
        <fullName evidence="3">SnoaL-like domain-containing protein</fullName>
    </recommendedName>
</protein>
<evidence type="ECO:0008006" key="3">
    <source>
        <dbReference type="Google" id="ProtNLM"/>
    </source>
</evidence>
<sequence>MSYVTEATAWLSDDINDHVKALIARFYELADSKQPDAGHLMASEVFTDDAVLISPQGRMAGFREISKSRDTAWSVVSSRSHTISKVFAGGAKSPELALLGAVNMGFTNGKGVTSPFAVHIKLTDLNAPPSQLRITFMEVFAVSLFALFS</sequence>
<dbReference type="Gene3D" id="3.10.450.50">
    <property type="match status" value="1"/>
</dbReference>
<reference evidence="1" key="1">
    <citation type="journal article" date="2021" name="Nat. Commun.">
        <title>Genetic determinants of endophytism in the Arabidopsis root mycobiome.</title>
        <authorList>
            <person name="Mesny F."/>
            <person name="Miyauchi S."/>
            <person name="Thiergart T."/>
            <person name="Pickel B."/>
            <person name="Atanasova L."/>
            <person name="Karlsson M."/>
            <person name="Huettel B."/>
            <person name="Barry K.W."/>
            <person name="Haridas S."/>
            <person name="Chen C."/>
            <person name="Bauer D."/>
            <person name="Andreopoulos W."/>
            <person name="Pangilinan J."/>
            <person name="LaButti K."/>
            <person name="Riley R."/>
            <person name="Lipzen A."/>
            <person name="Clum A."/>
            <person name="Drula E."/>
            <person name="Henrissat B."/>
            <person name="Kohler A."/>
            <person name="Grigoriev I.V."/>
            <person name="Martin F.M."/>
            <person name="Hacquard S."/>
        </authorList>
    </citation>
    <scope>NUCLEOTIDE SEQUENCE</scope>
    <source>
        <strain evidence="1">MPI-CAGE-AT-0021</strain>
    </source>
</reference>
<organism evidence="1 2">
    <name type="scientific">Dactylonectria estremocensis</name>
    <dbReference type="NCBI Taxonomy" id="1079267"/>
    <lineage>
        <taxon>Eukaryota</taxon>
        <taxon>Fungi</taxon>
        <taxon>Dikarya</taxon>
        <taxon>Ascomycota</taxon>
        <taxon>Pezizomycotina</taxon>
        <taxon>Sordariomycetes</taxon>
        <taxon>Hypocreomycetidae</taxon>
        <taxon>Hypocreales</taxon>
        <taxon>Nectriaceae</taxon>
        <taxon>Dactylonectria</taxon>
    </lineage>
</organism>
<dbReference type="InterPro" id="IPR032710">
    <property type="entry name" value="NTF2-like_dom_sf"/>
</dbReference>
<dbReference type="AlphaFoldDB" id="A0A9P9JHP0"/>
<evidence type="ECO:0000313" key="2">
    <source>
        <dbReference type="Proteomes" id="UP000717696"/>
    </source>
</evidence>
<gene>
    <name evidence="1" type="ORF">B0J13DRAFT_432830</name>
</gene>
<dbReference type="Proteomes" id="UP000717696">
    <property type="component" value="Unassembled WGS sequence"/>
</dbReference>
<proteinExistence type="predicted"/>
<comment type="caution">
    <text evidence="1">The sequence shown here is derived from an EMBL/GenBank/DDBJ whole genome shotgun (WGS) entry which is preliminary data.</text>
</comment>